<reference evidence="1 2" key="1">
    <citation type="submission" date="2019-04" db="EMBL/GenBank/DDBJ databases">
        <authorList>
            <person name="Liu A."/>
        </authorList>
    </citation>
    <scope>NUCLEOTIDE SEQUENCE [LARGE SCALE GENOMIC DNA]</scope>
    <source>
        <strain evidence="1 2">RZ03</strain>
    </source>
</reference>
<evidence type="ECO:0000313" key="2">
    <source>
        <dbReference type="Proteomes" id="UP000307602"/>
    </source>
</evidence>
<evidence type="ECO:0000313" key="1">
    <source>
        <dbReference type="EMBL" id="TGV01965.1"/>
    </source>
</evidence>
<organism evidence="1 2">
    <name type="scientific">Flavivirga rizhaonensis</name>
    <dbReference type="NCBI Taxonomy" id="2559571"/>
    <lineage>
        <taxon>Bacteria</taxon>
        <taxon>Pseudomonadati</taxon>
        <taxon>Bacteroidota</taxon>
        <taxon>Flavobacteriia</taxon>
        <taxon>Flavobacteriales</taxon>
        <taxon>Flavobacteriaceae</taxon>
        <taxon>Flavivirga</taxon>
    </lineage>
</organism>
<sequence length="67" mass="7720">MKTNLTSTLFCSAYGHNYFRLNKTNTNTPQLICKSCKNYFKFGKNGDIVNVKQKQNILSITKTKRIV</sequence>
<dbReference type="Proteomes" id="UP000307602">
    <property type="component" value="Unassembled WGS sequence"/>
</dbReference>
<proteinExistence type="predicted"/>
<dbReference type="EMBL" id="SRSO01000018">
    <property type="protein sequence ID" value="TGV01965.1"/>
    <property type="molecule type" value="Genomic_DNA"/>
</dbReference>
<dbReference type="OrthoDB" id="1447587at2"/>
<dbReference type="RefSeq" id="WP_135877689.1">
    <property type="nucleotide sequence ID" value="NZ_SRSO01000018.1"/>
</dbReference>
<protein>
    <submittedName>
        <fullName evidence="1">Uncharacterized protein</fullName>
    </submittedName>
</protein>
<accession>A0A4S1DVS0</accession>
<name>A0A4S1DVS0_9FLAO</name>
<gene>
    <name evidence="1" type="ORF">EM932_13340</name>
</gene>
<dbReference type="AlphaFoldDB" id="A0A4S1DVS0"/>
<keyword evidence="2" id="KW-1185">Reference proteome</keyword>
<comment type="caution">
    <text evidence="1">The sequence shown here is derived from an EMBL/GenBank/DDBJ whole genome shotgun (WGS) entry which is preliminary data.</text>
</comment>